<dbReference type="AlphaFoldDB" id="A0A7D3Y362"/>
<evidence type="ECO:0000313" key="3">
    <source>
        <dbReference type="EMBL" id="QKG79229.1"/>
    </source>
</evidence>
<dbReference type="InterPro" id="IPR002872">
    <property type="entry name" value="Proline_DH_dom"/>
</dbReference>
<dbReference type="GO" id="GO:0071949">
    <property type="term" value="F:FAD binding"/>
    <property type="evidence" value="ECO:0007669"/>
    <property type="project" value="TreeGrafter"/>
</dbReference>
<reference evidence="3 4" key="1">
    <citation type="submission" date="2019-07" db="EMBL/GenBank/DDBJ databases">
        <title>Thalassofilum flectens gen. nov., sp. nov., a novel moderate thermophilic anaerobe from a shallow sea hot spring in Kunashir Island (Russia), representing a new family in the order Bacteroidales, and proposal of Thalassofilacea fam. nov.</title>
        <authorList>
            <person name="Kochetkova T.V."/>
            <person name="Podosokorskaya O.A."/>
            <person name="Novikov A."/>
            <person name="Elcheninov A.G."/>
            <person name="Toshchakov S.V."/>
            <person name="Kublanov I.V."/>
        </authorList>
    </citation>
    <scope>NUCLEOTIDE SEQUENCE [LARGE SCALE GENOMIC DNA]</scope>
    <source>
        <strain evidence="3 4">38-H</strain>
    </source>
</reference>
<dbReference type="EMBL" id="CP041345">
    <property type="protein sequence ID" value="QKG79229.1"/>
    <property type="molecule type" value="Genomic_DNA"/>
</dbReference>
<dbReference type="Proteomes" id="UP000500961">
    <property type="component" value="Chromosome"/>
</dbReference>
<keyword evidence="4" id="KW-1185">Reference proteome</keyword>
<dbReference type="InterPro" id="IPR029041">
    <property type="entry name" value="FAD-linked_oxidoreductase-like"/>
</dbReference>
<accession>A0A7D3Y362</accession>
<evidence type="ECO:0000256" key="1">
    <source>
        <dbReference type="ARBA" id="ARBA00023002"/>
    </source>
</evidence>
<organism evidence="3 4">
    <name type="scientific">Tenuifilum thalassicum</name>
    <dbReference type="NCBI Taxonomy" id="2590900"/>
    <lineage>
        <taxon>Bacteria</taxon>
        <taxon>Pseudomonadati</taxon>
        <taxon>Bacteroidota</taxon>
        <taxon>Bacteroidia</taxon>
        <taxon>Bacteroidales</taxon>
        <taxon>Tenuifilaceae</taxon>
        <taxon>Tenuifilum</taxon>
    </lineage>
</organism>
<dbReference type="RefSeq" id="WP_173072786.1">
    <property type="nucleotide sequence ID" value="NZ_CP041345.1"/>
</dbReference>
<evidence type="ECO:0000313" key="4">
    <source>
        <dbReference type="Proteomes" id="UP000500961"/>
    </source>
</evidence>
<evidence type="ECO:0000259" key="2">
    <source>
        <dbReference type="Pfam" id="PF01619"/>
    </source>
</evidence>
<feature type="domain" description="Proline dehydrogenase" evidence="2">
    <location>
        <begin position="122"/>
        <end position="339"/>
    </location>
</feature>
<dbReference type="Gene3D" id="3.20.20.220">
    <property type="match status" value="1"/>
</dbReference>
<dbReference type="PANTHER" id="PTHR13914:SF0">
    <property type="entry name" value="PROLINE DEHYDROGENASE 1, MITOCHONDRIAL"/>
    <property type="match status" value="1"/>
</dbReference>
<dbReference type="GO" id="GO:0010133">
    <property type="term" value="P:L-proline catabolic process to L-glutamate"/>
    <property type="evidence" value="ECO:0007669"/>
    <property type="project" value="TreeGrafter"/>
</dbReference>
<dbReference type="SUPFAM" id="SSF51730">
    <property type="entry name" value="FAD-linked oxidoreductase"/>
    <property type="match status" value="1"/>
</dbReference>
<sequence length="379" mass="43218">MFSLNNTEKVFEDCSNFKLWANSILLGALSKNRLGKLIVFALRFLPAYFGRHLMSMFSCESDFDSLKRIVEYNHQNRVSSLVFPLCNLSDKCWDKIFELVKSDYVGLKSILFEVENYIDERILNLVLKGGLLNTHDKADYQLFLDRLDNLCSVAEERGKSVVIFTKKIHLAPYVKKMAVSLMQKYNKENVTVYFVFQLCLAGVFDDIVELVHSSVNEDFKPGIAITKFFVEDNNKKGNDMNGGVCHSFTATKRTYRDVTKYLLNNIDNLSLKVVSHNPSNLLFIVSLMDTLGIGPTSPDVVLGQRYGMAPHISYNLAASGFNSEIIIPFGKTRDVLAHLQNLYRLDPSLPLIFAELNYAIRLELKRRKLENKNSFETSI</sequence>
<dbReference type="Pfam" id="PF01619">
    <property type="entry name" value="Pro_dh"/>
    <property type="match status" value="1"/>
</dbReference>
<dbReference type="InterPro" id="IPR015659">
    <property type="entry name" value="Proline_oxidase"/>
</dbReference>
<protein>
    <recommendedName>
        <fullName evidence="2">Proline dehydrogenase domain-containing protein</fullName>
    </recommendedName>
</protein>
<gene>
    <name evidence="3" type="ORF">FHG85_02775</name>
</gene>
<proteinExistence type="predicted"/>
<dbReference type="PANTHER" id="PTHR13914">
    <property type="entry name" value="PROLINE OXIDASE"/>
    <property type="match status" value="1"/>
</dbReference>
<keyword evidence="1" id="KW-0560">Oxidoreductase</keyword>
<dbReference type="KEGG" id="ttz:FHG85_02775"/>
<name>A0A7D3Y362_9BACT</name>
<dbReference type="GO" id="GO:0004657">
    <property type="term" value="F:proline dehydrogenase activity"/>
    <property type="evidence" value="ECO:0007669"/>
    <property type="project" value="InterPro"/>
</dbReference>